<evidence type="ECO:0000256" key="3">
    <source>
        <dbReference type="SAM" id="MobiDB-lite"/>
    </source>
</evidence>
<evidence type="ECO:0000256" key="2">
    <source>
        <dbReference type="SAM" id="Coils"/>
    </source>
</evidence>
<evidence type="ECO:0000259" key="4">
    <source>
        <dbReference type="Pfam" id="PF06428"/>
    </source>
</evidence>
<gene>
    <name evidence="5" type="ORF">ABVK25_010197</name>
</gene>
<dbReference type="EMBL" id="JBHFEH010000062">
    <property type="protein sequence ID" value="KAL2049510.1"/>
    <property type="molecule type" value="Genomic_DNA"/>
</dbReference>
<dbReference type="PANTHER" id="PTHR14430">
    <property type="entry name" value="RABIN3-RELATED"/>
    <property type="match status" value="1"/>
</dbReference>
<dbReference type="Gene3D" id="6.10.140.910">
    <property type="match status" value="1"/>
</dbReference>
<name>A0ABR4AVJ5_9LECA</name>
<evidence type="ECO:0000313" key="6">
    <source>
        <dbReference type="Proteomes" id="UP001590951"/>
    </source>
</evidence>
<evidence type="ECO:0000313" key="5">
    <source>
        <dbReference type="EMBL" id="KAL2049510.1"/>
    </source>
</evidence>
<evidence type="ECO:0000256" key="1">
    <source>
        <dbReference type="ARBA" id="ARBA00023054"/>
    </source>
</evidence>
<feature type="domain" description="GDP/GTP exchange factor Sec2 N-terminal" evidence="4">
    <location>
        <begin position="139"/>
        <end position="220"/>
    </location>
</feature>
<sequence length="236" mass="25969">MSSVTTLLQNPSTASLPTTSFNTCHKCGADLSHSHPAIAEDAQIRISELETQIRILTGKATAAVDKLADYEDELRQLKSSSQKDQNLSIPPQSPSCPSSTPGSHPSRKNLPARLSNLLPSSRRAASQLPDPPLTPGHLSSKSTDLLTLLTKEQTLRQAAESRVNQTNDELEELSAQLFTEANEMVATERKARAKLEERVAVLEGRDKEKRSRLEMLESRLGRIERVRGLLSREQAN</sequence>
<organism evidence="5 6">
    <name type="scientific">Lepraria finkii</name>
    <dbReference type="NCBI Taxonomy" id="1340010"/>
    <lineage>
        <taxon>Eukaryota</taxon>
        <taxon>Fungi</taxon>
        <taxon>Dikarya</taxon>
        <taxon>Ascomycota</taxon>
        <taxon>Pezizomycotina</taxon>
        <taxon>Lecanoromycetes</taxon>
        <taxon>OSLEUM clade</taxon>
        <taxon>Lecanoromycetidae</taxon>
        <taxon>Lecanorales</taxon>
        <taxon>Lecanorineae</taxon>
        <taxon>Stereocaulaceae</taxon>
        <taxon>Lepraria</taxon>
    </lineage>
</organism>
<dbReference type="InterPro" id="IPR040351">
    <property type="entry name" value="RAB3IL/RAB3IP/Sec2"/>
</dbReference>
<dbReference type="InterPro" id="IPR009449">
    <property type="entry name" value="Sec2_N"/>
</dbReference>
<accession>A0ABR4AVJ5</accession>
<feature type="compositionally biased region" description="Low complexity" evidence="3">
    <location>
        <begin position="95"/>
        <end position="104"/>
    </location>
</feature>
<dbReference type="PANTHER" id="PTHR14430:SF4">
    <property type="entry name" value="GDP_GTP EXCHANGE FACTOR SEC2 N-TERMINAL DOMAIN-CONTAINING PROTEIN"/>
    <property type="match status" value="1"/>
</dbReference>
<feature type="region of interest" description="Disordered" evidence="3">
    <location>
        <begin position="76"/>
        <end position="112"/>
    </location>
</feature>
<proteinExistence type="predicted"/>
<dbReference type="Proteomes" id="UP001590951">
    <property type="component" value="Unassembled WGS sequence"/>
</dbReference>
<reference evidence="5 6" key="1">
    <citation type="submission" date="2024-09" db="EMBL/GenBank/DDBJ databases">
        <title>Rethinking Asexuality: The Enigmatic Case of Functional Sexual Genes in Lepraria (Stereocaulaceae).</title>
        <authorList>
            <person name="Doellman M."/>
            <person name="Sun Y."/>
            <person name="Barcenas-Pena A."/>
            <person name="Lumbsch H.T."/>
            <person name="Grewe F."/>
        </authorList>
    </citation>
    <scope>NUCLEOTIDE SEQUENCE [LARGE SCALE GENOMIC DNA]</scope>
    <source>
        <strain evidence="5 6">Grewe 0041</strain>
    </source>
</reference>
<dbReference type="SUPFAM" id="SSF144284">
    <property type="entry name" value="Sec2 N-terminal region"/>
    <property type="match status" value="1"/>
</dbReference>
<keyword evidence="6" id="KW-1185">Reference proteome</keyword>
<feature type="compositionally biased region" description="Polar residues" evidence="3">
    <location>
        <begin position="77"/>
        <end position="87"/>
    </location>
</feature>
<feature type="region of interest" description="Disordered" evidence="3">
    <location>
        <begin position="121"/>
        <end position="140"/>
    </location>
</feature>
<keyword evidence="1 2" id="KW-0175">Coiled coil</keyword>
<dbReference type="Pfam" id="PF06428">
    <property type="entry name" value="Sec2p"/>
    <property type="match status" value="1"/>
</dbReference>
<comment type="caution">
    <text evidence="5">The sequence shown here is derived from an EMBL/GenBank/DDBJ whole genome shotgun (WGS) entry which is preliminary data.</text>
</comment>
<feature type="coiled-coil region" evidence="2">
    <location>
        <begin position="149"/>
        <end position="205"/>
    </location>
</feature>
<protein>
    <recommendedName>
        <fullName evidence="4">GDP/GTP exchange factor Sec2 N-terminal domain-containing protein</fullName>
    </recommendedName>
</protein>